<sequence>MARPPFDVQTYGTTDAPDRADPKGPPMKYMMFVVTDPTPDSPSDESDVDLWVDELDASGKRVIGEVLEKPANSKVVRVRDGKRYVTDGPFTETKEWICGFDILECDSMDEAIEIASRHPMARNGQLELRPFMVWE</sequence>
<dbReference type="InterPro" id="IPR011008">
    <property type="entry name" value="Dimeric_a/b-barrel"/>
</dbReference>
<dbReference type="EMBL" id="BSEN01000006">
    <property type="protein sequence ID" value="GLJ76443.1"/>
    <property type="molecule type" value="Genomic_DNA"/>
</dbReference>
<feature type="region of interest" description="Disordered" evidence="2">
    <location>
        <begin position="1"/>
        <end position="26"/>
    </location>
</feature>
<dbReference type="SUPFAM" id="SSF54909">
    <property type="entry name" value="Dimeric alpha+beta barrel"/>
    <property type="match status" value="1"/>
</dbReference>
<protein>
    <recommendedName>
        <fullName evidence="3">YCII-related domain-containing protein</fullName>
    </recommendedName>
</protein>
<dbReference type="InterPro" id="IPR005545">
    <property type="entry name" value="YCII"/>
</dbReference>
<organism evidence="4 5">
    <name type="scientific">Leifsonia poae</name>
    <dbReference type="NCBI Taxonomy" id="110933"/>
    <lineage>
        <taxon>Bacteria</taxon>
        <taxon>Bacillati</taxon>
        <taxon>Actinomycetota</taxon>
        <taxon>Actinomycetes</taxon>
        <taxon>Micrococcales</taxon>
        <taxon>Microbacteriaceae</taxon>
        <taxon>Leifsonia</taxon>
    </lineage>
</organism>
<evidence type="ECO:0000313" key="4">
    <source>
        <dbReference type="EMBL" id="GLJ76443.1"/>
    </source>
</evidence>
<proteinExistence type="inferred from homology"/>
<name>A0A9W6HAD8_9MICO</name>
<comment type="caution">
    <text evidence="4">The sequence shown here is derived from an EMBL/GenBank/DDBJ whole genome shotgun (WGS) entry which is preliminary data.</text>
</comment>
<comment type="similarity">
    <text evidence="1">Belongs to the YciI family.</text>
</comment>
<reference evidence="4" key="1">
    <citation type="journal article" date="2014" name="Int. J. Syst. Evol. Microbiol.">
        <title>Complete genome sequence of Corynebacterium casei LMG S-19264T (=DSM 44701T), isolated from a smear-ripened cheese.</title>
        <authorList>
            <consortium name="US DOE Joint Genome Institute (JGI-PGF)"/>
            <person name="Walter F."/>
            <person name="Albersmeier A."/>
            <person name="Kalinowski J."/>
            <person name="Ruckert C."/>
        </authorList>
    </citation>
    <scope>NUCLEOTIDE SEQUENCE</scope>
    <source>
        <strain evidence="4">VKM Ac-1401</strain>
    </source>
</reference>
<keyword evidence="5" id="KW-1185">Reference proteome</keyword>
<accession>A0A9W6HAD8</accession>
<feature type="domain" description="YCII-related" evidence="3">
    <location>
        <begin position="27"/>
        <end position="134"/>
    </location>
</feature>
<dbReference type="Gene3D" id="3.30.70.1060">
    <property type="entry name" value="Dimeric alpha+beta barrel"/>
    <property type="match status" value="1"/>
</dbReference>
<evidence type="ECO:0000259" key="3">
    <source>
        <dbReference type="Pfam" id="PF03795"/>
    </source>
</evidence>
<evidence type="ECO:0000256" key="1">
    <source>
        <dbReference type="ARBA" id="ARBA00007689"/>
    </source>
</evidence>
<dbReference type="Pfam" id="PF03795">
    <property type="entry name" value="YCII"/>
    <property type="match status" value="1"/>
</dbReference>
<gene>
    <name evidence="4" type="ORF">GCM10017584_20170</name>
</gene>
<evidence type="ECO:0000313" key="5">
    <source>
        <dbReference type="Proteomes" id="UP001142372"/>
    </source>
</evidence>
<dbReference type="Proteomes" id="UP001142372">
    <property type="component" value="Unassembled WGS sequence"/>
</dbReference>
<reference evidence="4" key="2">
    <citation type="submission" date="2023-01" db="EMBL/GenBank/DDBJ databases">
        <authorList>
            <person name="Sun Q."/>
            <person name="Evtushenko L."/>
        </authorList>
    </citation>
    <scope>NUCLEOTIDE SEQUENCE</scope>
    <source>
        <strain evidence="4">VKM Ac-1401</strain>
    </source>
</reference>
<dbReference type="PANTHER" id="PTHR35174:SF3">
    <property type="entry name" value="BLL7171 PROTEIN"/>
    <property type="match status" value="1"/>
</dbReference>
<evidence type="ECO:0000256" key="2">
    <source>
        <dbReference type="SAM" id="MobiDB-lite"/>
    </source>
</evidence>
<dbReference type="PANTHER" id="PTHR35174">
    <property type="entry name" value="BLL7171 PROTEIN-RELATED"/>
    <property type="match status" value="1"/>
</dbReference>
<dbReference type="RefSeq" id="WP_271177090.1">
    <property type="nucleotide sequence ID" value="NZ_BAAAJO010000005.1"/>
</dbReference>
<dbReference type="AlphaFoldDB" id="A0A9W6HAD8"/>